<comment type="caution">
    <text evidence="1">The sequence shown here is derived from an EMBL/GenBank/DDBJ whole genome shotgun (WGS) entry which is preliminary data.</text>
</comment>
<proteinExistence type="predicted"/>
<sequence>MVYSDPYIHLSVADSHINYDLPRMRENETPSDWKDRIWDTLTIYRKNHLLTDYNKRYLIARKQTYLLYQCNVWFGINIGICYSCNQLVYSKLGSGYEYFHAFFMDKHWCTNCTGNEYCDMSFEDYMKLKNNPPPCYFTKKAIRRYEMWLENVSNRIRRIRQKHKVQSNVNTTPSKPYYIYNQQKNIYMNNTFLTPFPKKPVQYQSYYSQRESWMDKPRSLTPPPLPPKPVALMGSLERYPMQRSASAPEISAYRFERSRVLIDAEEYFNSVRNNARKEIDLISFN</sequence>
<dbReference type="Proteomes" id="UP000615446">
    <property type="component" value="Unassembled WGS sequence"/>
</dbReference>
<evidence type="ECO:0000313" key="1">
    <source>
        <dbReference type="EMBL" id="GET03841.1"/>
    </source>
</evidence>
<gene>
    <name evidence="1" type="ORF">RCL2_003015500</name>
</gene>
<evidence type="ECO:0000313" key="2">
    <source>
        <dbReference type="Proteomes" id="UP000615446"/>
    </source>
</evidence>
<accession>A0A8H3MFL1</accession>
<dbReference type="AlphaFoldDB" id="A0A8H3MFL1"/>
<protein>
    <submittedName>
        <fullName evidence="1">Uncharacterized protein</fullName>
    </submittedName>
</protein>
<dbReference type="OrthoDB" id="2380925at2759"/>
<name>A0A8H3MFL1_9GLOM</name>
<dbReference type="EMBL" id="BLAL01000334">
    <property type="protein sequence ID" value="GET03841.1"/>
    <property type="molecule type" value="Genomic_DNA"/>
</dbReference>
<organism evidence="1 2">
    <name type="scientific">Rhizophagus clarus</name>
    <dbReference type="NCBI Taxonomy" id="94130"/>
    <lineage>
        <taxon>Eukaryota</taxon>
        <taxon>Fungi</taxon>
        <taxon>Fungi incertae sedis</taxon>
        <taxon>Mucoromycota</taxon>
        <taxon>Glomeromycotina</taxon>
        <taxon>Glomeromycetes</taxon>
        <taxon>Glomerales</taxon>
        <taxon>Glomeraceae</taxon>
        <taxon>Rhizophagus</taxon>
    </lineage>
</organism>
<reference evidence="1" key="1">
    <citation type="submission" date="2019-10" db="EMBL/GenBank/DDBJ databases">
        <title>Conservation and host-specific expression of non-tandemly repeated heterogenous ribosome RNA gene in arbuscular mycorrhizal fungi.</title>
        <authorList>
            <person name="Maeda T."/>
            <person name="Kobayashi Y."/>
            <person name="Nakagawa T."/>
            <person name="Ezawa T."/>
            <person name="Yamaguchi K."/>
            <person name="Bino T."/>
            <person name="Nishimoto Y."/>
            <person name="Shigenobu S."/>
            <person name="Kawaguchi M."/>
        </authorList>
    </citation>
    <scope>NUCLEOTIDE SEQUENCE</scope>
    <source>
        <strain evidence="1">HR1</strain>
    </source>
</reference>